<reference evidence="2 3" key="2">
    <citation type="submission" date="2021-10" db="EMBL/GenBank/DDBJ databases">
        <authorList>
            <person name="Piombo E."/>
        </authorList>
    </citation>
    <scope>NUCLEOTIDE SEQUENCE [LARGE SCALE GENOMIC DNA]</scope>
</reference>
<feature type="region of interest" description="Disordered" evidence="1">
    <location>
        <begin position="1"/>
        <end position="28"/>
    </location>
</feature>
<proteinExistence type="predicted"/>
<organism evidence="2 3">
    <name type="scientific">Clonostachys byssicola</name>
    <dbReference type="NCBI Taxonomy" id="160290"/>
    <lineage>
        <taxon>Eukaryota</taxon>
        <taxon>Fungi</taxon>
        <taxon>Dikarya</taxon>
        <taxon>Ascomycota</taxon>
        <taxon>Pezizomycotina</taxon>
        <taxon>Sordariomycetes</taxon>
        <taxon>Hypocreomycetidae</taxon>
        <taxon>Hypocreales</taxon>
        <taxon>Bionectriaceae</taxon>
        <taxon>Clonostachys</taxon>
    </lineage>
</organism>
<evidence type="ECO:0000313" key="3">
    <source>
        <dbReference type="Proteomes" id="UP000754883"/>
    </source>
</evidence>
<dbReference type="EMBL" id="CABFNO020001248">
    <property type="protein sequence ID" value="CAG9974676.1"/>
    <property type="molecule type" value="Genomic_DNA"/>
</dbReference>
<feature type="region of interest" description="Disordered" evidence="1">
    <location>
        <begin position="85"/>
        <end position="108"/>
    </location>
</feature>
<dbReference type="OrthoDB" id="10578730at2759"/>
<comment type="caution">
    <text evidence="2">The sequence shown here is derived from an EMBL/GenBank/DDBJ whole genome shotgun (WGS) entry which is preliminary data.</text>
</comment>
<accession>A0A9N9U1M8</accession>
<protein>
    <submittedName>
        <fullName evidence="2">Uncharacterized protein</fullName>
    </submittedName>
</protein>
<name>A0A9N9U1M8_9HYPO</name>
<sequence length="108" mass="11950">MQSLGHSAQRGRKHIVEEKQKNEANLKENEGYIAQNTALMKQQKADLDAKAEAEKAADKERKEKQIAAENVLKGWDTRKEKEAAAVAGNKAIGEDSTQLDQLTDDESS</sequence>
<dbReference type="Proteomes" id="UP000754883">
    <property type="component" value="Unassembled WGS sequence"/>
</dbReference>
<gene>
    <name evidence="2" type="ORF">CBYS24578_00016231</name>
</gene>
<dbReference type="AlphaFoldDB" id="A0A9N9U1M8"/>
<reference evidence="3" key="1">
    <citation type="submission" date="2019-06" db="EMBL/GenBank/DDBJ databases">
        <authorList>
            <person name="Broberg M."/>
        </authorList>
    </citation>
    <scope>NUCLEOTIDE SEQUENCE [LARGE SCALE GENOMIC DNA]</scope>
</reference>
<evidence type="ECO:0000313" key="2">
    <source>
        <dbReference type="EMBL" id="CAG9974676.1"/>
    </source>
</evidence>
<evidence type="ECO:0000256" key="1">
    <source>
        <dbReference type="SAM" id="MobiDB-lite"/>
    </source>
</evidence>
<keyword evidence="3" id="KW-1185">Reference proteome</keyword>
<feature type="compositionally biased region" description="Basic and acidic residues" evidence="1">
    <location>
        <begin position="14"/>
        <end position="28"/>
    </location>
</feature>